<keyword evidence="3" id="KW-1185">Reference proteome</keyword>
<comment type="caution">
    <text evidence="2">The sequence shown here is derived from an EMBL/GenBank/DDBJ whole genome shotgun (WGS) entry which is preliminary data.</text>
</comment>
<dbReference type="Pfam" id="PF02515">
    <property type="entry name" value="CoA_transf_3"/>
    <property type="match status" value="1"/>
</dbReference>
<dbReference type="EMBL" id="JAQIIO010000007">
    <property type="protein sequence ID" value="MDA5094999.1"/>
    <property type="molecule type" value="Genomic_DNA"/>
</dbReference>
<proteinExistence type="predicted"/>
<gene>
    <name evidence="2" type="ORF">O2N63_12990</name>
</gene>
<dbReference type="Proteomes" id="UP001528040">
    <property type="component" value="Unassembled WGS sequence"/>
</dbReference>
<accession>A0ABT4W3K7</accession>
<dbReference type="InterPro" id="IPR050483">
    <property type="entry name" value="CoA-transferase_III_domain"/>
</dbReference>
<evidence type="ECO:0000256" key="1">
    <source>
        <dbReference type="ARBA" id="ARBA00022679"/>
    </source>
</evidence>
<dbReference type="PANTHER" id="PTHR48207:SF3">
    <property type="entry name" value="SUCCINATE--HYDROXYMETHYLGLUTARATE COA-TRANSFERASE"/>
    <property type="match status" value="1"/>
</dbReference>
<dbReference type="InterPro" id="IPR023606">
    <property type="entry name" value="CoA-Trfase_III_dom_1_sf"/>
</dbReference>
<dbReference type="Gene3D" id="3.40.50.10540">
    <property type="entry name" value="Crotonobetainyl-coa:carnitine coa-transferase, domain 1"/>
    <property type="match status" value="1"/>
</dbReference>
<evidence type="ECO:0000313" key="2">
    <source>
        <dbReference type="EMBL" id="MDA5094999.1"/>
    </source>
</evidence>
<sequence>MRRPLEGVRVLDFSRVLAGPYCTALMADLGADVIKVEPPAGDDYRHVGPFKDGESLLFQSVNRGKKSVVLDLKTDAGKQAALDLTATCDVLIENFRPGVMDRFGLGAANLCGAFPKLVYVSLSGFGQTGPNKALPAYDIIIQAMSGLMDVTGEADGPPMMVGEALGDVAGGMFAAFGAMVALFDRERTGRGRHVDLSLFDSLVSMMPIAACRALIAGETPQRTGNRHALSAPFGTYQAKDGHFAVAVLNDRLFESFSSAIAQPQLADDPRFATDVLRRQNEPELAEFIEGWAANNDVETVVDNLTRAGIPAAPLSSVMQAWTSPQVEARALASPVSHPTLGQFLVPEQPVHFNGAPRGGRQAAPALGAHTVDILKTLTHGDRT</sequence>
<protein>
    <submittedName>
        <fullName evidence="2">CoA transferase</fullName>
    </submittedName>
</protein>
<name>A0ABT4W3K7_9RHOB</name>
<dbReference type="Gene3D" id="3.30.1540.10">
    <property type="entry name" value="formyl-coa transferase, domain 3"/>
    <property type="match status" value="1"/>
</dbReference>
<dbReference type="PANTHER" id="PTHR48207">
    <property type="entry name" value="SUCCINATE--HYDROXYMETHYLGLUTARATE COA-TRANSFERASE"/>
    <property type="match status" value="1"/>
</dbReference>
<dbReference type="InterPro" id="IPR044855">
    <property type="entry name" value="CoA-Trfase_III_dom3_sf"/>
</dbReference>
<dbReference type="GO" id="GO:0016740">
    <property type="term" value="F:transferase activity"/>
    <property type="evidence" value="ECO:0007669"/>
    <property type="project" value="UniProtKB-KW"/>
</dbReference>
<evidence type="ECO:0000313" key="3">
    <source>
        <dbReference type="Proteomes" id="UP001528040"/>
    </source>
</evidence>
<dbReference type="InterPro" id="IPR003673">
    <property type="entry name" value="CoA-Trfase_fam_III"/>
</dbReference>
<dbReference type="SUPFAM" id="SSF89796">
    <property type="entry name" value="CoA-transferase family III (CaiB/BaiF)"/>
    <property type="match status" value="1"/>
</dbReference>
<keyword evidence="1 2" id="KW-0808">Transferase</keyword>
<organism evidence="2 3">
    <name type="scientific">Aliiroseovarius salicola</name>
    <dbReference type="NCBI Taxonomy" id="3009082"/>
    <lineage>
        <taxon>Bacteria</taxon>
        <taxon>Pseudomonadati</taxon>
        <taxon>Pseudomonadota</taxon>
        <taxon>Alphaproteobacteria</taxon>
        <taxon>Rhodobacterales</taxon>
        <taxon>Paracoccaceae</taxon>
        <taxon>Aliiroseovarius</taxon>
    </lineage>
</organism>
<dbReference type="RefSeq" id="WP_271054707.1">
    <property type="nucleotide sequence ID" value="NZ_JAQIIO010000007.1"/>
</dbReference>
<reference evidence="2 3" key="1">
    <citation type="submission" date="2023-01" db="EMBL/GenBank/DDBJ databases">
        <authorList>
            <person name="Yoon J.-W."/>
        </authorList>
    </citation>
    <scope>NUCLEOTIDE SEQUENCE [LARGE SCALE GENOMIC DNA]</scope>
    <source>
        <strain evidence="2 3">KMU-50</strain>
    </source>
</reference>